<proteinExistence type="inferred from homology"/>
<dbReference type="CTD" id="40399"/>
<feature type="transmembrane region" description="Helical" evidence="29">
    <location>
        <begin position="1008"/>
        <end position="1025"/>
    </location>
</feature>
<evidence type="ECO:0000256" key="4">
    <source>
        <dbReference type="ARBA" id="ARBA00011073"/>
    </source>
</evidence>
<evidence type="ECO:0000256" key="10">
    <source>
        <dbReference type="ARBA" id="ARBA00022801"/>
    </source>
</evidence>
<evidence type="ECO:0000256" key="14">
    <source>
        <dbReference type="ARBA" id="ARBA00022837"/>
    </source>
</evidence>
<feature type="active site" description="Charge relay system" evidence="27">
    <location>
        <position position="208"/>
    </location>
</feature>
<feature type="domain" description="Peptidase S8/S53" evidence="31">
    <location>
        <begin position="199"/>
        <end position="453"/>
    </location>
</feature>
<dbReference type="RefSeq" id="XP_028035492.1">
    <property type="nucleotide sequence ID" value="XM_028179691.1"/>
</dbReference>
<evidence type="ECO:0000256" key="30">
    <source>
        <dbReference type="SAM" id="SignalP"/>
    </source>
</evidence>
<dbReference type="PROSITE" id="PS00138">
    <property type="entry name" value="SUBTILASE_SER"/>
    <property type="match status" value="1"/>
</dbReference>
<feature type="chain" id="PRO_5027050199" description="Membrane-bound transcription factor site-1 protease" evidence="30">
    <location>
        <begin position="23"/>
        <end position="1042"/>
    </location>
</feature>
<dbReference type="GO" id="GO:0006508">
    <property type="term" value="P:proteolysis"/>
    <property type="evidence" value="ECO:0007669"/>
    <property type="project" value="UniProtKB-KW"/>
</dbReference>
<keyword evidence="11" id="KW-0068">Autocatalytic cleavage</keyword>
<evidence type="ECO:0000313" key="36">
    <source>
        <dbReference type="RefSeq" id="XP_028035492.1"/>
    </source>
</evidence>
<dbReference type="Pfam" id="PF00082">
    <property type="entry name" value="Peptidase_S8"/>
    <property type="match status" value="1"/>
</dbReference>
<dbReference type="PANTHER" id="PTHR43806">
    <property type="entry name" value="PEPTIDASE S8"/>
    <property type="match status" value="1"/>
</dbReference>
<evidence type="ECO:0000256" key="24">
    <source>
        <dbReference type="ARBA" id="ARBA00066596"/>
    </source>
</evidence>
<name>A0A6J2K3C0_BOMMA</name>
<dbReference type="InterPro" id="IPR022398">
    <property type="entry name" value="Peptidase_S8_His-AS"/>
</dbReference>
<evidence type="ECO:0000259" key="33">
    <source>
        <dbReference type="Pfam" id="PF23090"/>
    </source>
</evidence>
<keyword evidence="5" id="KW-0153">Cholesterol metabolism</keyword>
<keyword evidence="18 29" id="KW-0472">Membrane</keyword>
<comment type="subcellular location">
    <subcellularLocation>
        <location evidence="2">Endoplasmic reticulum membrane</location>
        <topology evidence="2">Single-pass type I membrane protein</topology>
    </subcellularLocation>
    <subcellularLocation>
        <location evidence="3">Golgi apparatus membrane</location>
        <topology evidence="3">Single-pass membrane protein</topology>
    </subcellularLocation>
</comment>
<keyword evidence="9 30" id="KW-0732">Signal</keyword>
<keyword evidence="19" id="KW-0865">Zymogen</keyword>
<evidence type="ECO:0000256" key="19">
    <source>
        <dbReference type="ARBA" id="ARBA00023145"/>
    </source>
</evidence>
<dbReference type="AlphaFoldDB" id="A0A6J2K3C0"/>
<dbReference type="GO" id="GO:0005789">
    <property type="term" value="C:endoplasmic reticulum membrane"/>
    <property type="evidence" value="ECO:0007669"/>
    <property type="project" value="UniProtKB-SubCell"/>
</dbReference>
<dbReference type="Pfam" id="PF23090">
    <property type="entry name" value="MBTPS1_4th"/>
    <property type="match status" value="1"/>
</dbReference>
<comment type="catalytic activity">
    <reaction evidence="23">
        <text>Processes precursors containing basic and hydrophobic/aliphatic residues at P4 and P2, respectively, with a relatively relaxed acceptance of amino acids at P1 and P3.</text>
        <dbReference type="EC" id="3.4.21.112"/>
    </reaction>
</comment>
<dbReference type="InterPro" id="IPR023828">
    <property type="entry name" value="Peptidase_S8_Ser-AS"/>
</dbReference>
<evidence type="ECO:0000256" key="27">
    <source>
        <dbReference type="PROSITE-ProRule" id="PRU01240"/>
    </source>
</evidence>
<organism evidence="35 36">
    <name type="scientific">Bombyx mandarina</name>
    <name type="common">Wild silk moth</name>
    <name type="synonym">Wild silkworm</name>
    <dbReference type="NCBI Taxonomy" id="7092"/>
    <lineage>
        <taxon>Eukaryota</taxon>
        <taxon>Metazoa</taxon>
        <taxon>Ecdysozoa</taxon>
        <taxon>Arthropoda</taxon>
        <taxon>Hexapoda</taxon>
        <taxon>Insecta</taxon>
        <taxon>Pterygota</taxon>
        <taxon>Neoptera</taxon>
        <taxon>Endopterygota</taxon>
        <taxon>Lepidoptera</taxon>
        <taxon>Glossata</taxon>
        <taxon>Ditrysia</taxon>
        <taxon>Bombycoidea</taxon>
        <taxon>Bombycidae</taxon>
        <taxon>Bombycinae</taxon>
        <taxon>Bombyx</taxon>
    </lineage>
</organism>
<evidence type="ECO:0000256" key="8">
    <source>
        <dbReference type="ARBA" id="ARBA00022692"/>
    </source>
</evidence>
<keyword evidence="20" id="KW-1207">Sterol metabolism</keyword>
<dbReference type="InterPro" id="IPR000209">
    <property type="entry name" value="Peptidase_S8/S53_dom"/>
</dbReference>
<feature type="domain" description="Membrane-bound transcription factor site-1 protease-like N-terminal" evidence="32">
    <location>
        <begin position="48"/>
        <end position="127"/>
    </location>
</feature>
<evidence type="ECO:0000256" key="22">
    <source>
        <dbReference type="ARBA" id="ARBA00023221"/>
    </source>
</evidence>
<evidence type="ECO:0000256" key="6">
    <source>
        <dbReference type="ARBA" id="ARBA00022553"/>
    </source>
</evidence>
<evidence type="ECO:0000256" key="11">
    <source>
        <dbReference type="ARBA" id="ARBA00022813"/>
    </source>
</evidence>
<dbReference type="GO" id="GO:0004252">
    <property type="term" value="F:serine-type endopeptidase activity"/>
    <property type="evidence" value="ECO:0007669"/>
    <property type="project" value="UniProtKB-UniRule"/>
</dbReference>
<dbReference type="Pfam" id="PF23001">
    <property type="entry name" value="MBTP1_N"/>
    <property type="match status" value="1"/>
</dbReference>
<keyword evidence="6" id="KW-0597">Phosphoprotein</keyword>
<dbReference type="KEGG" id="bman:114246930"/>
<feature type="compositionally biased region" description="Low complexity" evidence="28">
    <location>
        <begin position="978"/>
        <end position="990"/>
    </location>
</feature>
<dbReference type="OrthoDB" id="1740355at2759"/>
<feature type="active site" description="Charge relay system" evidence="27">
    <location>
        <position position="239"/>
    </location>
</feature>
<dbReference type="Pfam" id="PF23094">
    <property type="entry name" value="MBTPS1_3rd"/>
    <property type="match status" value="1"/>
</dbReference>
<dbReference type="InterPro" id="IPR015500">
    <property type="entry name" value="Peptidase_S8_subtilisin-rel"/>
</dbReference>
<feature type="signal peptide" evidence="30">
    <location>
        <begin position="1"/>
        <end position="22"/>
    </location>
</feature>
<evidence type="ECO:0000256" key="13">
    <source>
        <dbReference type="ARBA" id="ARBA00022825"/>
    </source>
</evidence>
<dbReference type="FunFam" id="3.40.50.200:FF:000008">
    <property type="entry name" value="Membrane-bound transcription factor site-1 protease preproprotein"/>
    <property type="match status" value="1"/>
</dbReference>
<evidence type="ECO:0000256" key="3">
    <source>
        <dbReference type="ARBA" id="ARBA00004194"/>
    </source>
</evidence>
<evidence type="ECO:0000256" key="20">
    <source>
        <dbReference type="ARBA" id="ARBA00023166"/>
    </source>
</evidence>
<evidence type="ECO:0000256" key="21">
    <source>
        <dbReference type="ARBA" id="ARBA00023180"/>
    </source>
</evidence>
<feature type="domain" description="MBTPS1 third" evidence="34">
    <location>
        <begin position="474"/>
        <end position="600"/>
    </location>
</feature>
<reference evidence="36" key="1">
    <citation type="submission" date="2025-08" db="UniProtKB">
        <authorList>
            <consortium name="RefSeq"/>
        </authorList>
    </citation>
    <scope>IDENTIFICATION</scope>
    <source>
        <tissue evidence="36">Silk gland</tissue>
    </source>
</reference>
<dbReference type="GO" id="GO:0000139">
    <property type="term" value="C:Golgi membrane"/>
    <property type="evidence" value="ECO:0007669"/>
    <property type="project" value="UniProtKB-SubCell"/>
</dbReference>
<evidence type="ECO:0000256" key="1">
    <source>
        <dbReference type="ARBA" id="ARBA00001913"/>
    </source>
</evidence>
<dbReference type="EC" id="3.4.21.112" evidence="24"/>
<dbReference type="InterPro" id="IPR050131">
    <property type="entry name" value="Peptidase_S8_subtilisin-like"/>
</dbReference>
<dbReference type="InterPro" id="IPR055143">
    <property type="entry name" value="MBTP1_N"/>
</dbReference>
<evidence type="ECO:0000259" key="31">
    <source>
        <dbReference type="Pfam" id="PF00082"/>
    </source>
</evidence>
<evidence type="ECO:0000256" key="26">
    <source>
        <dbReference type="ARBA" id="ARBA00081324"/>
    </source>
</evidence>
<keyword evidence="22" id="KW-0753">Steroid metabolism</keyword>
<keyword evidence="17" id="KW-0443">Lipid metabolism</keyword>
<keyword evidence="10 27" id="KW-0378">Hydrolase</keyword>
<feature type="active site" description="Charge relay system" evidence="27">
    <location>
        <position position="404"/>
    </location>
</feature>
<evidence type="ECO:0000256" key="9">
    <source>
        <dbReference type="ARBA" id="ARBA00022729"/>
    </source>
</evidence>
<dbReference type="Gene3D" id="3.40.50.200">
    <property type="entry name" value="Peptidase S8/S53 domain"/>
    <property type="match status" value="1"/>
</dbReference>
<evidence type="ECO:0000256" key="23">
    <source>
        <dbReference type="ARBA" id="ARBA00050826"/>
    </source>
</evidence>
<keyword evidence="21" id="KW-0325">Glycoprotein</keyword>
<evidence type="ECO:0000256" key="7">
    <source>
        <dbReference type="ARBA" id="ARBA00022670"/>
    </source>
</evidence>
<dbReference type="PRINTS" id="PR00723">
    <property type="entry name" value="SUBTILISIN"/>
</dbReference>
<keyword evidence="16" id="KW-0333">Golgi apparatus</keyword>
<evidence type="ECO:0000256" key="17">
    <source>
        <dbReference type="ARBA" id="ARBA00023098"/>
    </source>
</evidence>
<evidence type="ECO:0000256" key="2">
    <source>
        <dbReference type="ARBA" id="ARBA00004115"/>
    </source>
</evidence>
<evidence type="ECO:0000256" key="25">
    <source>
        <dbReference type="ARBA" id="ARBA00067283"/>
    </source>
</evidence>
<keyword evidence="8 29" id="KW-0812">Transmembrane</keyword>
<dbReference type="InterPro" id="IPR057060">
    <property type="entry name" value="MBTPS1_3rd"/>
</dbReference>
<dbReference type="PANTHER" id="PTHR43806:SF7">
    <property type="entry name" value="MEMBRANE-BOUND TRANSCRIPTION FACTOR SITE-1 PROTEASE"/>
    <property type="match status" value="1"/>
</dbReference>
<evidence type="ECO:0000256" key="16">
    <source>
        <dbReference type="ARBA" id="ARBA00023034"/>
    </source>
</evidence>
<evidence type="ECO:0000256" key="28">
    <source>
        <dbReference type="SAM" id="MobiDB-lite"/>
    </source>
</evidence>
<comment type="similarity">
    <text evidence="4 27">Belongs to the peptidase S8 family.</text>
</comment>
<evidence type="ECO:0000256" key="15">
    <source>
        <dbReference type="ARBA" id="ARBA00022989"/>
    </source>
</evidence>
<dbReference type="Proteomes" id="UP000504629">
    <property type="component" value="Unplaced"/>
</dbReference>
<dbReference type="GeneID" id="114246930"/>
<feature type="domain" description="MBTPS1 fourth" evidence="33">
    <location>
        <begin position="602"/>
        <end position="886"/>
    </location>
</feature>
<keyword evidence="15 29" id="KW-1133">Transmembrane helix</keyword>
<keyword evidence="13 27" id="KW-0720">Serine protease</keyword>
<evidence type="ECO:0000259" key="32">
    <source>
        <dbReference type="Pfam" id="PF23001"/>
    </source>
</evidence>
<dbReference type="SUPFAM" id="SSF52743">
    <property type="entry name" value="Subtilisin-like"/>
    <property type="match status" value="1"/>
</dbReference>
<dbReference type="InterPro" id="IPR036852">
    <property type="entry name" value="Peptidase_S8/S53_dom_sf"/>
</dbReference>
<keyword evidence="35" id="KW-1185">Reference proteome</keyword>
<dbReference type="GO" id="GO:0008203">
    <property type="term" value="P:cholesterol metabolic process"/>
    <property type="evidence" value="ECO:0007669"/>
    <property type="project" value="UniProtKB-KW"/>
</dbReference>
<evidence type="ECO:0000259" key="34">
    <source>
        <dbReference type="Pfam" id="PF23094"/>
    </source>
</evidence>
<dbReference type="PROSITE" id="PS00137">
    <property type="entry name" value="SUBTILASE_HIS"/>
    <property type="match status" value="1"/>
</dbReference>
<gene>
    <name evidence="36" type="primary">LOC114246930</name>
</gene>
<evidence type="ECO:0000256" key="18">
    <source>
        <dbReference type="ARBA" id="ARBA00023136"/>
    </source>
</evidence>
<keyword evidence="12" id="KW-0256">Endoplasmic reticulum</keyword>
<evidence type="ECO:0000256" key="5">
    <source>
        <dbReference type="ARBA" id="ARBA00022548"/>
    </source>
</evidence>
<evidence type="ECO:0000313" key="35">
    <source>
        <dbReference type="Proteomes" id="UP000504629"/>
    </source>
</evidence>
<keyword evidence="14" id="KW-0106">Calcium</keyword>
<comment type="cofactor">
    <cofactor evidence="1">
        <name>Ca(2+)</name>
        <dbReference type="ChEBI" id="CHEBI:29108"/>
    </cofactor>
</comment>
<protein>
    <recommendedName>
        <fullName evidence="25">Membrane-bound transcription factor site-1 protease</fullName>
        <ecNumber evidence="24">3.4.21.112</ecNumber>
    </recommendedName>
    <alternativeName>
        <fullName evidence="26">Endopeptidase S1P</fullName>
    </alternativeName>
</protein>
<keyword evidence="7 27" id="KW-0645">Protease</keyword>
<accession>A0A6J2K3C0</accession>
<dbReference type="InterPro" id="IPR057032">
    <property type="entry name" value="MBTPS1_4th"/>
</dbReference>
<evidence type="ECO:0000256" key="12">
    <source>
        <dbReference type="ARBA" id="ARBA00022824"/>
    </source>
</evidence>
<evidence type="ECO:0000256" key="29">
    <source>
        <dbReference type="SAM" id="Phobius"/>
    </source>
</evidence>
<feature type="region of interest" description="Disordered" evidence="28">
    <location>
        <begin position="922"/>
        <end position="1001"/>
    </location>
</feature>
<dbReference type="PROSITE" id="PS51892">
    <property type="entry name" value="SUBTILASE"/>
    <property type="match status" value="1"/>
</dbReference>
<sequence>MGFTHTILLSVMLYLPILLISSKEVREKNENCNTTESERVQYEFTTDVVKSQHIITFKGYYPRSTRENYVNAALTSAGITDWKIIKRNNPAKEYPSDFDVVVLENAGRKALEALQDHPAVRRVTAQRQVTRSIKYVKEDECGSGGCLYSGWRNYRGRGLHSLRKTRDNGYTSRKLLRTVPRQITSVLKADVLWSLGVTGEGIKVAVFDTGLARNHPHFGRIRERTDWTGEDTLDDALGHGTFVAGVIASKADCLGFAPDADLHIFRVFTDNQVSYTSWFLDAFNYAIMRKIDVLNLSIGGPDFMDHPFVDKVWELSANKVIMVSAIGNDGPLYGTLNNPADQMDVIGVGGIGFDDRIAKFSSRGMTTWELPQGYGRMKPDIVTYGSGVRGSSVNGGCKSLSGTSVASPVVAGAIALLASGVPRQNLTPASVKQALCSTALRLQGPNMFEQGHGKLDLISAYQFLRKYEPQATLSPNYIDLTECQYMWPYCTQPLYYSSQPTIANVTVINGLSVVGNVKEVSWHPHLPHGVLLSVSSDYSDVLWPWSGWLALSFTVREEGANFDGIIEGHVNVTIESHDDTGDRTIKNATLTLPIRARVIPVPVRSRRLLWDQFHSLRYPGGYFPRDDLRAKHDPLDWHADHIHTNFRDMYRRLREHGFYVEVMGTPLTCIDTSLYGALLLVDPEDEYFPEEMATLKKAVDAGLSLIVFADWYNASLLRHVKFYDENTRQWWIPETGGSNVPALNDLLSMYQVALGDRVFEGSFKLGGHPMYYASGTHIHSFPEHGVLITAPLNDQGQQIISGEKPGAANGKTEVTQPLQVPILGLLQTDGDIHDYSNDTVDKVPKSGRLVVYGDSSCLEGGTARNCHWLLLAALQYAIVGHVPPALKEAATPQEKRVRDVHIIPSELPRRAEGGRLHVYSRVLSPDGSGPRPIPECFSPTPLPSQPVHAAPSARTLAPRHQPTDPKSIGPPEIEGTEPAPRAWRGAGAAPSRVHPQSETTPTSLTNRAITLLAIVTAIYTVAQLWKRWGRRIRRRRIISLAT</sequence>